<dbReference type="NCBIfam" id="TIGR00767">
    <property type="entry name" value="rho"/>
    <property type="match status" value="1"/>
</dbReference>
<evidence type="ECO:0000313" key="15">
    <source>
        <dbReference type="Proteomes" id="UP000693972"/>
    </source>
</evidence>
<feature type="binding site" evidence="9">
    <location>
        <position position="217"/>
    </location>
    <ligand>
        <name>ATP</name>
        <dbReference type="ChEBI" id="CHEBI:30616"/>
    </ligand>
</feature>
<dbReference type="SUPFAM" id="SSF50249">
    <property type="entry name" value="Nucleic acid-binding proteins"/>
    <property type="match status" value="1"/>
</dbReference>
<keyword evidence="7 9" id="KW-0805">Transcription regulation</keyword>
<dbReference type="EC" id="3.6.4.-" evidence="9 10"/>
<dbReference type="CDD" id="cd04459">
    <property type="entry name" value="Rho_CSD"/>
    <property type="match status" value="1"/>
</dbReference>
<organism evidence="14">
    <name type="scientific">Gymnodinialimonas phycosphaerae</name>
    <dbReference type="NCBI Taxonomy" id="2841589"/>
    <lineage>
        <taxon>Bacteria</taxon>
        <taxon>Pseudomonadati</taxon>
        <taxon>Pseudomonadota</taxon>
        <taxon>Alphaproteobacteria</taxon>
        <taxon>Rhodobacterales</taxon>
        <taxon>Paracoccaceae</taxon>
        <taxon>Gymnodinialimonas</taxon>
    </lineage>
</organism>
<keyword evidence="15" id="KW-1185">Reference proteome</keyword>
<name>A0A975TSQ7_9RHOB</name>
<dbReference type="GO" id="GO:0005524">
    <property type="term" value="F:ATP binding"/>
    <property type="evidence" value="ECO:0007669"/>
    <property type="project" value="UniProtKB-UniRule"/>
</dbReference>
<dbReference type="EMBL" id="CP078073">
    <property type="protein sequence ID" value="QXL86943.1"/>
    <property type="molecule type" value="Genomic_DNA"/>
</dbReference>
<reference evidence="14 15" key="1">
    <citation type="submission" date="2021-07" db="EMBL/GenBank/DDBJ databases">
        <title>Karlodiniumbacter phycospheric gen. nov., sp. nov., a phycosphere bacterium isolated from karlodinium veneficum.</title>
        <authorList>
            <person name="Peng Y."/>
            <person name="Jiang L."/>
            <person name="Lee J."/>
        </authorList>
    </citation>
    <scope>NUCLEOTIDE SEQUENCE</scope>
    <source>
        <strain evidence="14 15">N5</strain>
    </source>
</reference>
<dbReference type="Gene3D" id="1.10.720.10">
    <property type="match status" value="1"/>
</dbReference>
<dbReference type="InterPro" id="IPR011112">
    <property type="entry name" value="Rho-like_N"/>
</dbReference>
<evidence type="ECO:0000256" key="11">
    <source>
        <dbReference type="PROSITE-ProRule" id="PRU01203"/>
    </source>
</evidence>
<evidence type="ECO:0000259" key="12">
    <source>
        <dbReference type="PROSITE" id="PS51856"/>
    </source>
</evidence>
<accession>A0A975TSQ7</accession>
<evidence type="ECO:0000256" key="1">
    <source>
        <dbReference type="ARBA" id="ARBA00022472"/>
    </source>
</evidence>
<evidence type="ECO:0000256" key="5">
    <source>
        <dbReference type="ARBA" id="ARBA00022840"/>
    </source>
</evidence>
<evidence type="ECO:0000256" key="6">
    <source>
        <dbReference type="ARBA" id="ARBA00022884"/>
    </source>
</evidence>
<dbReference type="CDD" id="cd01128">
    <property type="entry name" value="rho_factor_C"/>
    <property type="match status" value="1"/>
</dbReference>
<keyword evidence="6 9" id="KW-0694">RNA-binding</keyword>
<evidence type="ECO:0000256" key="2">
    <source>
        <dbReference type="ARBA" id="ARBA00022741"/>
    </source>
</evidence>
<dbReference type="SUPFAM" id="SSF52540">
    <property type="entry name" value="P-loop containing nucleoside triphosphate hydrolases"/>
    <property type="match status" value="1"/>
</dbReference>
<protein>
    <recommendedName>
        <fullName evidence="9 10">Transcription termination factor Rho</fullName>
        <ecNumber evidence="9 10">3.6.4.-</ecNumber>
    </recommendedName>
    <alternativeName>
        <fullName evidence="9">ATP-dependent helicase Rho</fullName>
    </alternativeName>
</protein>
<proteinExistence type="inferred from homology"/>
<dbReference type="AlphaFoldDB" id="A0A975TSQ7"/>
<dbReference type="SUPFAM" id="SSF68912">
    <property type="entry name" value="Rho N-terminal domain-like"/>
    <property type="match status" value="1"/>
</dbReference>
<keyword evidence="1 9" id="KW-0806">Transcription termination</keyword>
<dbReference type="Pfam" id="PF07497">
    <property type="entry name" value="Rho_RNA_bind"/>
    <property type="match status" value="1"/>
</dbReference>
<dbReference type="HAMAP" id="MF_01884">
    <property type="entry name" value="Rho"/>
    <property type="match status" value="1"/>
</dbReference>
<dbReference type="GO" id="GO:0016787">
    <property type="term" value="F:hydrolase activity"/>
    <property type="evidence" value="ECO:0007669"/>
    <property type="project" value="UniProtKB-KW"/>
</dbReference>
<gene>
    <name evidence="9 14" type="primary">rho</name>
    <name evidence="13" type="ORF">KUL25_16045</name>
    <name evidence="14" type="ORF">KUL25_16050</name>
</gene>
<evidence type="ECO:0000256" key="9">
    <source>
        <dbReference type="HAMAP-Rule" id="MF_01884"/>
    </source>
</evidence>
<dbReference type="SMART" id="SM00959">
    <property type="entry name" value="Rho_N"/>
    <property type="match status" value="1"/>
</dbReference>
<dbReference type="InterPro" id="IPR000194">
    <property type="entry name" value="ATPase_F1/V1/A1_a/bsu_nucl-bd"/>
</dbReference>
<dbReference type="GO" id="GO:0003723">
    <property type="term" value="F:RNA binding"/>
    <property type="evidence" value="ECO:0007669"/>
    <property type="project" value="UniProtKB-UniRule"/>
</dbReference>
<dbReference type="RefSeq" id="WP_257893859.1">
    <property type="nucleotide sequence ID" value="NZ_JAIMBW010000001.1"/>
</dbReference>
<feature type="domain" description="Rho RNA-BD" evidence="12">
    <location>
        <begin position="53"/>
        <end position="128"/>
    </location>
</feature>
<dbReference type="PROSITE" id="PS51856">
    <property type="entry name" value="RHO_RNA_BD"/>
    <property type="match status" value="1"/>
</dbReference>
<dbReference type="Proteomes" id="UP000693972">
    <property type="component" value="Unassembled WGS sequence"/>
</dbReference>
<dbReference type="Gene3D" id="3.40.50.300">
    <property type="entry name" value="P-loop containing nucleotide triphosphate hydrolases"/>
    <property type="match status" value="1"/>
</dbReference>
<dbReference type="SMART" id="SM00357">
    <property type="entry name" value="CSP"/>
    <property type="match status" value="1"/>
</dbReference>
<comment type="subunit">
    <text evidence="9">Homohexamer. The homohexamer assembles into an open ring structure.</text>
</comment>
<dbReference type="InterPro" id="IPR027417">
    <property type="entry name" value="P-loop_NTPase"/>
</dbReference>
<sequence length="423" mass="47224">MTVETLRLADLKAKTAKDLLPMAEELEIENASTMRKGDMMFEILRERAEEGWEISGDGVLEVLQDGFGFLRSPEANYLAGPDDIYVSPEMIRQHSLRTGDTVEGVMSAPKENERYFCLVNVTQINFGDPAQAKHKVAFENLTPLYPDERMTMEIEDPTIKDRSARIIDLVSPIGKGQRSLIVAPPRTGKTVLLQNIAHSIETNHPECFLIVLLIDERPEEVTDMQRSVKGEVISSTFDEPATRHVAVSEMVIEKAKRLVEHKRDVVILLDSITRLGRAFNTVVPSSGKVLTGGVDANALQRPKRFFGAARNIEEGGSLTIIATALIDTGSRMDEVIFEEFKGTGNSEIVLDRKIADKRVYPAMDILKSGTRKEDLLVDKGDLQKTFVLRRILNPMGTTDAIEFLISKLKQTKTNAEFFDSMNT</sequence>
<evidence type="ECO:0000313" key="13">
    <source>
        <dbReference type="EMBL" id="MBY4894269.1"/>
    </source>
</evidence>
<dbReference type="Gene3D" id="2.40.50.140">
    <property type="entry name" value="Nucleic acid-binding proteins"/>
    <property type="match status" value="1"/>
</dbReference>
<dbReference type="InterPro" id="IPR011129">
    <property type="entry name" value="CSD"/>
</dbReference>
<dbReference type="GO" id="GO:0008186">
    <property type="term" value="F:ATP-dependent activity, acting on RNA"/>
    <property type="evidence" value="ECO:0007669"/>
    <property type="project" value="UniProtKB-UniRule"/>
</dbReference>
<evidence type="ECO:0000256" key="7">
    <source>
        <dbReference type="ARBA" id="ARBA00023015"/>
    </source>
</evidence>
<dbReference type="Pfam" id="PF00006">
    <property type="entry name" value="ATP-synt_ab"/>
    <property type="match status" value="1"/>
</dbReference>
<dbReference type="PANTHER" id="PTHR46425">
    <property type="entry name" value="TRANSCRIPTION TERMINATION FACTOR RHO"/>
    <property type="match status" value="1"/>
</dbReference>
<comment type="function">
    <text evidence="9">Facilitates transcription termination by a mechanism that involves Rho binding to the nascent RNA, activation of Rho's RNA-dependent ATPase activity, and release of the mRNA from the DNA template.</text>
</comment>
<feature type="binding site" evidence="9">
    <location>
        <begin position="186"/>
        <end position="191"/>
    </location>
    <ligand>
        <name>ATP</name>
        <dbReference type="ChEBI" id="CHEBI:30616"/>
    </ligand>
</feature>
<feature type="binding site" evidence="9">
    <location>
        <begin position="174"/>
        <end position="179"/>
    </location>
    <ligand>
        <name>ATP</name>
        <dbReference type="ChEBI" id="CHEBI:30616"/>
    </ligand>
</feature>
<dbReference type="Pfam" id="PF07498">
    <property type="entry name" value="Rho_N"/>
    <property type="match status" value="1"/>
</dbReference>
<keyword evidence="4 9" id="KW-0347">Helicase</keyword>
<dbReference type="GO" id="GO:0004386">
    <property type="term" value="F:helicase activity"/>
    <property type="evidence" value="ECO:0007669"/>
    <property type="project" value="UniProtKB-UniRule"/>
</dbReference>
<dbReference type="GO" id="GO:0006353">
    <property type="term" value="P:DNA-templated transcription termination"/>
    <property type="evidence" value="ECO:0007669"/>
    <property type="project" value="UniProtKB-UniRule"/>
</dbReference>
<dbReference type="InterPro" id="IPR041703">
    <property type="entry name" value="Rho_factor_ATP-bd"/>
</dbReference>
<evidence type="ECO:0000313" key="14">
    <source>
        <dbReference type="EMBL" id="QXL86943.1"/>
    </source>
</evidence>
<evidence type="ECO:0000256" key="3">
    <source>
        <dbReference type="ARBA" id="ARBA00022801"/>
    </source>
</evidence>
<comment type="similarity">
    <text evidence="9 11">Belongs to the Rho family.</text>
</comment>
<evidence type="ECO:0000256" key="8">
    <source>
        <dbReference type="ARBA" id="ARBA00023163"/>
    </source>
</evidence>
<keyword evidence="2 9" id="KW-0547">Nucleotide-binding</keyword>
<dbReference type="SMART" id="SM00382">
    <property type="entry name" value="AAA"/>
    <property type="match status" value="1"/>
</dbReference>
<dbReference type="EMBL" id="JAIMBW010000001">
    <property type="protein sequence ID" value="MBY4894269.1"/>
    <property type="molecule type" value="Genomic_DNA"/>
</dbReference>
<comment type="caution">
    <text evidence="9">Lacks conserved residue(s) required for the propagation of feature annotation.</text>
</comment>
<evidence type="ECO:0000256" key="4">
    <source>
        <dbReference type="ARBA" id="ARBA00022806"/>
    </source>
</evidence>
<keyword evidence="5 9" id="KW-0067">ATP-binding</keyword>
<dbReference type="InterPro" id="IPR036269">
    <property type="entry name" value="Rho_N_sf"/>
</dbReference>
<keyword evidence="3 9" id="KW-0378">Hydrolase</keyword>
<dbReference type="PANTHER" id="PTHR46425:SF1">
    <property type="entry name" value="TRANSCRIPTION TERMINATION FACTOR RHO"/>
    <property type="match status" value="1"/>
</dbReference>
<dbReference type="FunFam" id="3.40.50.300:FF:000072">
    <property type="entry name" value="Transcription termination factor Rho"/>
    <property type="match status" value="1"/>
</dbReference>
<dbReference type="InterPro" id="IPR004665">
    <property type="entry name" value="Term_rho"/>
</dbReference>
<dbReference type="InterPro" id="IPR003593">
    <property type="entry name" value="AAA+_ATPase"/>
</dbReference>
<dbReference type="InterPro" id="IPR011113">
    <property type="entry name" value="Rho_RNA-bd"/>
</dbReference>
<dbReference type="GO" id="GO:0005829">
    <property type="term" value="C:cytosol"/>
    <property type="evidence" value="ECO:0007669"/>
    <property type="project" value="UniProtKB-ARBA"/>
</dbReference>
<keyword evidence="8 9" id="KW-0804">Transcription</keyword>
<evidence type="ECO:0000256" key="10">
    <source>
        <dbReference type="NCBIfam" id="TIGR00767"/>
    </source>
</evidence>
<dbReference type="NCBIfam" id="NF006886">
    <property type="entry name" value="PRK09376.1"/>
    <property type="match status" value="1"/>
</dbReference>
<dbReference type="InterPro" id="IPR012340">
    <property type="entry name" value="NA-bd_OB-fold"/>
</dbReference>